<dbReference type="Gene3D" id="2.120.10.30">
    <property type="entry name" value="TolB, C-terminal domain"/>
    <property type="match status" value="1"/>
</dbReference>
<dbReference type="InterPro" id="IPR011042">
    <property type="entry name" value="6-blade_b-propeller_TolB-like"/>
</dbReference>
<name>A6DQ32_9BACT</name>
<comment type="caution">
    <text evidence="2">The sequence shown here is derived from an EMBL/GenBank/DDBJ whole genome shotgun (WGS) entry which is preliminary data.</text>
</comment>
<dbReference type="EMBL" id="ABCK01000018">
    <property type="protein sequence ID" value="EDM26273.1"/>
    <property type="molecule type" value="Genomic_DNA"/>
</dbReference>
<dbReference type="eggNOG" id="COG2133">
    <property type="taxonomic scope" value="Bacteria"/>
</dbReference>
<protein>
    <recommendedName>
        <fullName evidence="1">Glucose/Sorbosone dehydrogenase domain-containing protein</fullName>
    </recommendedName>
</protein>
<organism evidence="2 3">
    <name type="scientific">Lentisphaera araneosa HTCC2155</name>
    <dbReference type="NCBI Taxonomy" id="313628"/>
    <lineage>
        <taxon>Bacteria</taxon>
        <taxon>Pseudomonadati</taxon>
        <taxon>Lentisphaerota</taxon>
        <taxon>Lentisphaeria</taxon>
        <taxon>Lentisphaerales</taxon>
        <taxon>Lentisphaeraceae</taxon>
        <taxon>Lentisphaera</taxon>
    </lineage>
</organism>
<dbReference type="InterPro" id="IPR011041">
    <property type="entry name" value="Quinoprot_gluc/sorb_DH_b-prop"/>
</dbReference>
<dbReference type="PANTHER" id="PTHR19328">
    <property type="entry name" value="HEDGEHOG-INTERACTING PROTEIN"/>
    <property type="match status" value="1"/>
</dbReference>
<dbReference type="Proteomes" id="UP000004947">
    <property type="component" value="Unassembled WGS sequence"/>
</dbReference>
<gene>
    <name evidence="2" type="ORF">LNTAR_24219</name>
</gene>
<dbReference type="AlphaFoldDB" id="A6DQ32"/>
<accession>A6DQ32</accession>
<proteinExistence type="predicted"/>
<sequence>MMVSFSLFGNDLKLEPLFKKKTFERPIGLIDLGSNSWYVLEQRGKIWLCEDGKKKSLVADISKRLGTANEEGLLCMVKSPRFEDDHQVYIYYSAKQPRRSIVARFKLENHKLDLESEEEVLSMPEPYGNHNGGQLAFGPDEKLYVGVGDGGSAGDPKGYGQDLTNVHGSILRLDVLGKSSYEIPKDNPYVNKADSKAEIYAWGLRNPWRFSFDRESGEIWCGDVGQNKFEEVNLIKSGVNYGWNVREGFGPYQFVQRKKKKKVVQRKVVSSEGPFEDPLFVYPRKEGLSITGGYVYRGQSIEKMRGWYVMSDFASGAYWLLRKEGDKIVENHRIKGAALQVASFAEDANGELYMMSFKNGTIYKIVDWVQ</sequence>
<dbReference type="STRING" id="313628.LNTAR_24219"/>
<feature type="domain" description="Glucose/Sorbosone dehydrogenase" evidence="1">
    <location>
        <begin position="24"/>
        <end position="363"/>
    </location>
</feature>
<dbReference type="InterPro" id="IPR012938">
    <property type="entry name" value="Glc/Sorbosone_DH"/>
</dbReference>
<dbReference type="SUPFAM" id="SSF50952">
    <property type="entry name" value="Soluble quinoprotein glucose dehydrogenase"/>
    <property type="match status" value="1"/>
</dbReference>
<reference evidence="2 3" key="1">
    <citation type="journal article" date="2010" name="J. Bacteriol.">
        <title>Genome sequence of Lentisphaera araneosa HTCC2155T, the type species of the order Lentisphaerales in the phylum Lentisphaerae.</title>
        <authorList>
            <person name="Thrash J.C."/>
            <person name="Cho J.C."/>
            <person name="Vergin K.L."/>
            <person name="Morris R.M."/>
            <person name="Giovannoni S.J."/>
        </authorList>
    </citation>
    <scope>NUCLEOTIDE SEQUENCE [LARGE SCALE GENOMIC DNA]</scope>
    <source>
        <strain evidence="2 3">HTCC2155</strain>
    </source>
</reference>
<evidence type="ECO:0000313" key="2">
    <source>
        <dbReference type="EMBL" id="EDM26273.1"/>
    </source>
</evidence>
<dbReference type="PANTHER" id="PTHR19328:SF75">
    <property type="entry name" value="ALDOSE SUGAR DEHYDROGENASE YLII"/>
    <property type="match status" value="1"/>
</dbReference>
<evidence type="ECO:0000259" key="1">
    <source>
        <dbReference type="Pfam" id="PF07995"/>
    </source>
</evidence>
<keyword evidence="3" id="KW-1185">Reference proteome</keyword>
<evidence type="ECO:0000313" key="3">
    <source>
        <dbReference type="Proteomes" id="UP000004947"/>
    </source>
</evidence>
<dbReference type="Pfam" id="PF07995">
    <property type="entry name" value="GSDH"/>
    <property type="match status" value="1"/>
</dbReference>